<dbReference type="AlphaFoldDB" id="K9Z0E2"/>
<dbReference type="eggNOG" id="COG5662">
    <property type="taxonomic scope" value="Bacteria"/>
</dbReference>
<keyword evidence="1" id="KW-0472">Membrane</keyword>
<accession>K9Z0E2</accession>
<reference evidence="3" key="1">
    <citation type="submission" date="2012-04" db="EMBL/GenBank/DDBJ databases">
        <title>Finished genome of Dactylococcopsis salina PCC 8305.</title>
        <authorList>
            <consortium name="US DOE Joint Genome Institute"/>
            <person name="Gugger M."/>
            <person name="Coursin T."/>
            <person name="Rippka R."/>
            <person name="Tandeau De Marsac N."/>
            <person name="Huntemann M."/>
            <person name="Wei C.-L."/>
            <person name="Han J."/>
            <person name="Detter J.C."/>
            <person name="Han C."/>
            <person name="Tapia R."/>
            <person name="Daligault H."/>
            <person name="Chen A."/>
            <person name="Krypides N."/>
            <person name="Mavromatis K."/>
            <person name="Markowitz V."/>
            <person name="Szeto E."/>
            <person name="Ivanova N."/>
            <person name="Ovchinnikova G."/>
            <person name="Pagani I."/>
            <person name="Pati A."/>
            <person name="Goodwin L."/>
            <person name="Peters L."/>
            <person name="Pitluck S."/>
            <person name="Woyke T."/>
            <person name="Kerfeld C."/>
        </authorList>
    </citation>
    <scope>NUCLEOTIDE SEQUENCE [LARGE SCALE GENOMIC DNA]</scope>
    <source>
        <strain evidence="3">PCC 8305</strain>
    </source>
</reference>
<proteinExistence type="predicted"/>
<dbReference type="OrthoDB" id="463972at2"/>
<dbReference type="Proteomes" id="UP000010482">
    <property type="component" value="Chromosome"/>
</dbReference>
<dbReference type="Pfam" id="PF13490">
    <property type="entry name" value="zf-HC2"/>
    <property type="match status" value="1"/>
</dbReference>
<name>K9Z0E2_DACS8</name>
<feature type="transmembrane region" description="Helical" evidence="1">
    <location>
        <begin position="82"/>
        <end position="103"/>
    </location>
</feature>
<sequence>MKNRQHFELLSAYLDRELPPQEEEKVEAWLINDPEAQKTYKNLLKIRYRLRQLPAPWSKPSSQVLSREVITKAENYQFMQLLFWRGGTIAALLITIVSGVLSWNGSPSDRFADAEVKSSEALMISINQPIVEKPIIPVSSPSSDQ</sequence>
<dbReference type="HOGENOM" id="CLU_113197_0_0_3"/>
<dbReference type="KEGG" id="dsl:Dacsa_3331"/>
<protein>
    <recommendedName>
        <fullName evidence="2">Putative zinc-finger domain-containing protein</fullName>
    </recommendedName>
</protein>
<dbReference type="EMBL" id="CP003944">
    <property type="protein sequence ID" value="AFZ51838.1"/>
    <property type="molecule type" value="Genomic_DNA"/>
</dbReference>
<keyword evidence="4" id="KW-1185">Reference proteome</keyword>
<organism evidence="3 4">
    <name type="scientific">Dactylococcopsis salina (strain PCC 8305)</name>
    <name type="common">Myxobactron salinum</name>
    <dbReference type="NCBI Taxonomy" id="13035"/>
    <lineage>
        <taxon>Bacteria</taxon>
        <taxon>Bacillati</taxon>
        <taxon>Cyanobacteriota</taxon>
        <taxon>Cyanophyceae</taxon>
        <taxon>Nodosilineales</taxon>
        <taxon>Cymatolegaceae</taxon>
        <taxon>Dactylococcopsis</taxon>
    </lineage>
</organism>
<evidence type="ECO:0000256" key="1">
    <source>
        <dbReference type="SAM" id="Phobius"/>
    </source>
</evidence>
<keyword evidence="1" id="KW-1133">Transmembrane helix</keyword>
<keyword evidence="1" id="KW-0812">Transmembrane</keyword>
<evidence type="ECO:0000313" key="3">
    <source>
        <dbReference type="EMBL" id="AFZ51838.1"/>
    </source>
</evidence>
<evidence type="ECO:0000259" key="2">
    <source>
        <dbReference type="Pfam" id="PF13490"/>
    </source>
</evidence>
<gene>
    <name evidence="3" type="ORF">Dacsa_3331</name>
</gene>
<dbReference type="STRING" id="13035.Dacsa_3331"/>
<dbReference type="InterPro" id="IPR027383">
    <property type="entry name" value="Znf_put"/>
</dbReference>
<evidence type="ECO:0000313" key="4">
    <source>
        <dbReference type="Proteomes" id="UP000010482"/>
    </source>
</evidence>
<dbReference type="RefSeq" id="WP_015230814.1">
    <property type="nucleotide sequence ID" value="NC_019780.1"/>
</dbReference>
<feature type="domain" description="Putative zinc-finger" evidence="2">
    <location>
        <begin position="8"/>
        <end position="28"/>
    </location>
</feature>